<feature type="domain" description="Anaphase-promoting complex subunit 4-like WD40" evidence="5">
    <location>
        <begin position="209"/>
        <end position="260"/>
    </location>
</feature>
<evidence type="ECO:0000313" key="6">
    <source>
        <dbReference type="EMBL" id="WWC92134.1"/>
    </source>
</evidence>
<dbReference type="FunFam" id="2.130.10.10:FF:000513">
    <property type="entry name" value="Unplaced genomic scaffold supercont1.3, whole genome shotgun sequence"/>
    <property type="match status" value="1"/>
</dbReference>
<feature type="region of interest" description="Disordered" evidence="4">
    <location>
        <begin position="1"/>
        <end position="76"/>
    </location>
</feature>
<feature type="repeat" description="WD" evidence="3">
    <location>
        <begin position="448"/>
        <end position="483"/>
    </location>
</feature>
<dbReference type="Gene3D" id="2.130.10.10">
    <property type="entry name" value="YVTN repeat-like/Quinoprotein amine dehydrogenase"/>
    <property type="match status" value="1"/>
</dbReference>
<keyword evidence="1 3" id="KW-0853">WD repeat</keyword>
<gene>
    <name evidence="6" type="ORF">L201_007088</name>
</gene>
<dbReference type="PROSITE" id="PS50082">
    <property type="entry name" value="WD_REPEATS_2"/>
    <property type="match status" value="5"/>
</dbReference>
<evidence type="ECO:0000256" key="2">
    <source>
        <dbReference type="ARBA" id="ARBA00022737"/>
    </source>
</evidence>
<dbReference type="Pfam" id="PF00400">
    <property type="entry name" value="WD40"/>
    <property type="match status" value="3"/>
</dbReference>
<protein>
    <recommendedName>
        <fullName evidence="5">Anaphase-promoting complex subunit 4-like WD40 domain-containing protein</fullName>
    </recommendedName>
</protein>
<dbReference type="InterPro" id="IPR024977">
    <property type="entry name" value="Apc4-like_WD40_dom"/>
</dbReference>
<dbReference type="SMART" id="SM00320">
    <property type="entry name" value="WD40"/>
    <property type="match status" value="7"/>
</dbReference>
<evidence type="ECO:0000256" key="4">
    <source>
        <dbReference type="SAM" id="MobiDB-lite"/>
    </source>
</evidence>
<sequence>MSAQLHHEEDHENDQDDVQLGDEDIVEVVEDSDDERMGDGDESDGDNDKYDGEIIIGGPGPGEEDMEMDGEGEMREDNSWGASALHASEKSIFTINLHPSFPNPPLAITGGEDDAGFLFCPIPSDPSSSSSSTFNSDNFPPTKLTGHSDSVVSTGWNFDGEMVATGGMDGKVRVWRRVKNGSRKGSPQQDLANEVENGQIQTIEDWKNWEFLTSLETGSEITWLQWHPKGNVLAAGCEDATVWMWNLPSGNTLTVLSSHTMSSTAGLFPPPLGRQLLTSSLDSSLILWDPRTSVPIWKSSVFTAANSPELDPSEHGITSLAISPNGQIASVGSSSGKVKLINLTNGSTLNTLVGHAENESIEALVFVDLLGGAANGGKGVVCVSGATDGKGFVWDVHTGRVRAELQHEEPITSIAAHPAPFLHQVTTASADSTLKTWDIRTGALLATHKGHVGVVNGVAVAPVEGGQAIVSAGDEGVSLVWKL</sequence>
<evidence type="ECO:0000259" key="5">
    <source>
        <dbReference type="Pfam" id="PF12894"/>
    </source>
</evidence>
<dbReference type="InterPro" id="IPR051179">
    <property type="entry name" value="WD_repeat_multifunction"/>
</dbReference>
<keyword evidence="2" id="KW-0677">Repeat</keyword>
<feature type="repeat" description="WD" evidence="3">
    <location>
        <begin position="404"/>
        <end position="447"/>
    </location>
</feature>
<dbReference type="PROSITE" id="PS00678">
    <property type="entry name" value="WD_REPEATS_1"/>
    <property type="match status" value="2"/>
</dbReference>
<dbReference type="SUPFAM" id="SSF50978">
    <property type="entry name" value="WD40 repeat-like"/>
    <property type="match status" value="1"/>
</dbReference>
<reference evidence="6 7" key="1">
    <citation type="submission" date="2024-01" db="EMBL/GenBank/DDBJ databases">
        <title>Comparative genomics of Cryptococcus and Kwoniella reveals pathogenesis evolution and contrasting modes of karyotype evolution via chromosome fusion or intercentromeric recombination.</title>
        <authorList>
            <person name="Coelho M.A."/>
            <person name="David-Palma M."/>
            <person name="Shea T."/>
            <person name="Bowers K."/>
            <person name="McGinley-Smith S."/>
            <person name="Mohammad A.W."/>
            <person name="Gnirke A."/>
            <person name="Yurkov A.M."/>
            <person name="Nowrousian M."/>
            <person name="Sun S."/>
            <person name="Cuomo C.A."/>
            <person name="Heitman J."/>
        </authorList>
    </citation>
    <scope>NUCLEOTIDE SEQUENCE [LARGE SCALE GENOMIC DNA]</scope>
    <source>
        <strain evidence="6 7">CBS 6074</strain>
    </source>
</reference>
<proteinExistence type="predicted"/>
<feature type="repeat" description="WD" evidence="3">
    <location>
        <begin position="224"/>
        <end position="255"/>
    </location>
</feature>
<dbReference type="PANTHER" id="PTHR19857:SF8">
    <property type="entry name" value="ANGIO-ASSOCIATED MIGRATORY CELL PROTEIN"/>
    <property type="match status" value="1"/>
</dbReference>
<dbReference type="InterPro" id="IPR015943">
    <property type="entry name" value="WD40/YVTN_repeat-like_dom_sf"/>
</dbReference>
<feature type="compositionally biased region" description="Basic and acidic residues" evidence="4">
    <location>
        <begin position="1"/>
        <end position="10"/>
    </location>
</feature>
<feature type="compositionally biased region" description="Acidic residues" evidence="4">
    <location>
        <begin position="11"/>
        <end position="45"/>
    </location>
</feature>
<evidence type="ECO:0000256" key="1">
    <source>
        <dbReference type="ARBA" id="ARBA00022574"/>
    </source>
</evidence>
<dbReference type="InterPro" id="IPR001680">
    <property type="entry name" value="WD40_rpt"/>
</dbReference>
<dbReference type="EMBL" id="CP144107">
    <property type="protein sequence ID" value="WWC92134.1"/>
    <property type="molecule type" value="Genomic_DNA"/>
</dbReference>
<evidence type="ECO:0000313" key="7">
    <source>
        <dbReference type="Proteomes" id="UP001355207"/>
    </source>
</evidence>
<keyword evidence="7" id="KW-1185">Reference proteome</keyword>
<dbReference type="PANTHER" id="PTHR19857">
    <property type="entry name" value="MITOCHONDRIAL DIVISION PROTEIN 1-RELATED"/>
    <property type="match status" value="1"/>
</dbReference>
<dbReference type="AlphaFoldDB" id="A0AAX4K4N7"/>
<name>A0AAX4K4N7_9TREE</name>
<accession>A0AAX4K4N7</accession>
<dbReference type="PROSITE" id="PS50294">
    <property type="entry name" value="WD_REPEATS_REGION"/>
    <property type="match status" value="2"/>
</dbReference>
<dbReference type="Pfam" id="PF12894">
    <property type="entry name" value="ANAPC4_WD40"/>
    <property type="match status" value="1"/>
</dbReference>
<dbReference type="GeneID" id="91097757"/>
<organism evidence="6 7">
    <name type="scientific">Kwoniella dendrophila CBS 6074</name>
    <dbReference type="NCBI Taxonomy" id="1295534"/>
    <lineage>
        <taxon>Eukaryota</taxon>
        <taxon>Fungi</taxon>
        <taxon>Dikarya</taxon>
        <taxon>Basidiomycota</taxon>
        <taxon>Agaricomycotina</taxon>
        <taxon>Tremellomycetes</taxon>
        <taxon>Tremellales</taxon>
        <taxon>Cryptococcaceae</taxon>
        <taxon>Kwoniella</taxon>
    </lineage>
</organism>
<dbReference type="InterPro" id="IPR019775">
    <property type="entry name" value="WD40_repeat_CS"/>
</dbReference>
<dbReference type="InterPro" id="IPR036322">
    <property type="entry name" value="WD40_repeat_dom_sf"/>
</dbReference>
<feature type="repeat" description="WD" evidence="3">
    <location>
        <begin position="256"/>
        <end position="289"/>
    </location>
</feature>
<dbReference type="RefSeq" id="XP_066078896.1">
    <property type="nucleotide sequence ID" value="XM_066222799.1"/>
</dbReference>
<feature type="compositionally biased region" description="Acidic residues" evidence="4">
    <location>
        <begin position="62"/>
        <end position="71"/>
    </location>
</feature>
<evidence type="ECO:0000256" key="3">
    <source>
        <dbReference type="PROSITE-ProRule" id="PRU00221"/>
    </source>
</evidence>
<feature type="repeat" description="WD" evidence="3">
    <location>
        <begin position="144"/>
        <end position="175"/>
    </location>
</feature>
<dbReference type="Proteomes" id="UP001355207">
    <property type="component" value="Chromosome 10"/>
</dbReference>